<dbReference type="GO" id="GO:0032991">
    <property type="term" value="C:protein-containing complex"/>
    <property type="evidence" value="ECO:0007669"/>
    <property type="project" value="UniProtKB-ARBA"/>
</dbReference>
<dbReference type="GO" id="GO:0004672">
    <property type="term" value="F:protein kinase activity"/>
    <property type="evidence" value="ECO:0007669"/>
    <property type="project" value="InterPro"/>
</dbReference>
<feature type="domain" description="Protein kinase" evidence="6">
    <location>
        <begin position="337"/>
        <end position="701"/>
    </location>
</feature>
<dbReference type="SUPFAM" id="SSF56112">
    <property type="entry name" value="Protein kinase-like (PK-like)"/>
    <property type="match status" value="1"/>
</dbReference>
<evidence type="ECO:0000313" key="8">
    <source>
        <dbReference type="Proteomes" id="UP000012174"/>
    </source>
</evidence>
<feature type="compositionally biased region" description="Acidic residues" evidence="5">
    <location>
        <begin position="196"/>
        <end position="207"/>
    </location>
</feature>
<feature type="compositionally biased region" description="Acidic residues" evidence="5">
    <location>
        <begin position="112"/>
        <end position="125"/>
    </location>
</feature>
<dbReference type="InterPro" id="IPR015661">
    <property type="entry name" value="Bub1/Mad3"/>
</dbReference>
<gene>
    <name evidence="7" type="ORF">UCREL1_7984</name>
</gene>
<feature type="compositionally biased region" description="Polar residues" evidence="5">
    <location>
        <begin position="42"/>
        <end position="54"/>
    </location>
</feature>
<proteinExistence type="predicted"/>
<feature type="compositionally biased region" description="Acidic residues" evidence="5">
    <location>
        <begin position="83"/>
        <end position="95"/>
    </location>
</feature>
<keyword evidence="7" id="KW-0808">Transferase</keyword>
<dbReference type="InterPro" id="IPR008271">
    <property type="entry name" value="Ser/Thr_kinase_AS"/>
</dbReference>
<organism evidence="7 8">
    <name type="scientific">Eutypa lata (strain UCR-EL1)</name>
    <name type="common">Grapevine dieback disease fungus</name>
    <name type="synonym">Eutypa armeniacae</name>
    <dbReference type="NCBI Taxonomy" id="1287681"/>
    <lineage>
        <taxon>Eukaryota</taxon>
        <taxon>Fungi</taxon>
        <taxon>Dikarya</taxon>
        <taxon>Ascomycota</taxon>
        <taxon>Pezizomycotina</taxon>
        <taxon>Sordariomycetes</taxon>
        <taxon>Xylariomycetidae</taxon>
        <taxon>Xylariales</taxon>
        <taxon>Diatrypaceae</taxon>
        <taxon>Eutypa</taxon>
    </lineage>
</organism>
<evidence type="ECO:0000256" key="1">
    <source>
        <dbReference type="ARBA" id="ARBA00004629"/>
    </source>
</evidence>
<dbReference type="eggNOG" id="KOG1166">
    <property type="taxonomic scope" value="Eukaryota"/>
</dbReference>
<comment type="subcellular location">
    <subcellularLocation>
        <location evidence="1">Chromosome</location>
        <location evidence="1">Centromere</location>
        <location evidence="1">Kinetochore</location>
    </subcellularLocation>
</comment>
<feature type="region of interest" description="Disordered" evidence="5">
    <location>
        <begin position="183"/>
        <end position="209"/>
    </location>
</feature>
<dbReference type="GO" id="GO:0051754">
    <property type="term" value="P:meiotic sister chromatid cohesion, centromeric"/>
    <property type="evidence" value="ECO:0007669"/>
    <property type="project" value="TreeGrafter"/>
</dbReference>
<name>M7SLI5_EUTLA</name>
<evidence type="ECO:0000256" key="2">
    <source>
        <dbReference type="ARBA" id="ARBA00022454"/>
    </source>
</evidence>
<dbReference type="AlphaFoldDB" id="M7SLI5"/>
<evidence type="ECO:0000313" key="7">
    <source>
        <dbReference type="EMBL" id="EMR65057.1"/>
    </source>
</evidence>
<protein>
    <submittedName>
        <fullName evidence="7">Putative checkpoint serine threonine-protein kinase bub1 protein</fullName>
    </submittedName>
</protein>
<dbReference type="InterPro" id="IPR011009">
    <property type="entry name" value="Kinase-like_dom_sf"/>
</dbReference>
<evidence type="ECO:0000259" key="6">
    <source>
        <dbReference type="PROSITE" id="PS50011"/>
    </source>
</evidence>
<dbReference type="Gene3D" id="1.10.510.10">
    <property type="entry name" value="Transferase(Phosphotransferase) domain 1"/>
    <property type="match status" value="1"/>
</dbReference>
<evidence type="ECO:0000256" key="4">
    <source>
        <dbReference type="ARBA" id="ARBA00023328"/>
    </source>
</evidence>
<accession>M7SLI5</accession>
<dbReference type="PROSITE" id="PS00108">
    <property type="entry name" value="PROTEIN_KINASE_ST"/>
    <property type="match status" value="1"/>
</dbReference>
<keyword evidence="7" id="KW-0418">Kinase</keyword>
<keyword evidence="8" id="KW-1185">Reference proteome</keyword>
<dbReference type="GO" id="GO:0000776">
    <property type="term" value="C:kinetochore"/>
    <property type="evidence" value="ECO:0007669"/>
    <property type="project" value="UniProtKB-KW"/>
</dbReference>
<dbReference type="KEGG" id="ela:UCREL1_7984"/>
<dbReference type="HOGENOM" id="CLU_002115_0_0_1"/>
<dbReference type="PANTHER" id="PTHR14030">
    <property type="entry name" value="MITOTIC CHECKPOINT SERINE/THREONINE-PROTEIN KINASE BUB1"/>
    <property type="match status" value="1"/>
</dbReference>
<keyword evidence="3" id="KW-0995">Kinetochore</keyword>
<reference evidence="8" key="1">
    <citation type="journal article" date="2013" name="Genome Announc.">
        <title>Draft genome sequence of the grapevine dieback fungus Eutypa lata UCR-EL1.</title>
        <authorList>
            <person name="Blanco-Ulate B."/>
            <person name="Rolshausen P.E."/>
            <person name="Cantu D."/>
        </authorList>
    </citation>
    <scope>NUCLEOTIDE SEQUENCE [LARGE SCALE GENOMIC DNA]</scope>
    <source>
        <strain evidence="8">UCR-EL1</strain>
    </source>
</reference>
<dbReference type="EMBL" id="KB706950">
    <property type="protein sequence ID" value="EMR65057.1"/>
    <property type="molecule type" value="Genomic_DNA"/>
</dbReference>
<dbReference type="GO" id="GO:0005524">
    <property type="term" value="F:ATP binding"/>
    <property type="evidence" value="ECO:0007669"/>
    <property type="project" value="InterPro"/>
</dbReference>
<dbReference type="OMA" id="FANTKTP"/>
<dbReference type="PANTHER" id="PTHR14030:SF4">
    <property type="entry name" value="BUB1 KINASE, ISOFORM A-RELATED"/>
    <property type="match status" value="1"/>
</dbReference>
<feature type="region of interest" description="Disordered" evidence="5">
    <location>
        <begin position="14"/>
        <end position="150"/>
    </location>
</feature>
<feature type="compositionally biased region" description="Basic and acidic residues" evidence="5">
    <location>
        <begin position="64"/>
        <end position="82"/>
    </location>
</feature>
<sequence>MHTKAATDEIYELFNAPLKSAEDEDADSDEDEYMTDGDYTSDAESTGTTRQIPTSEAGDDETSDEKSESEWSEFTARKHIPDIDDDEENEIEAEEQDHTRASELPDDVQMTDNEDDEDEDRDDELSPPRTRFIPLPPEDYNPPIRPYRDPAEVANNRLPFMTPITERTEMSLGITTVKSHFLGGKTPSRDDILDTPTEDEEEDEDFEPLSSPLREILSEARETRSPIKIAQPLLQKLAPAVSKPAPAKTVIPKGPIIKDTQCNPVDTAVREEILANMHPPLTSYANFYDHRSERFERGSEIRKFMKAMAKSSKNGNEKTGTIHTPIVVEFPELMCEYTIKRELGAGAFAPVYLVENSSPESEEGAVEEGQEQQPLIAMGKGAFATTHRRPFEALKMEQPPTAWEFHMMRLAATRLGPQHRATASISAALEMHLYQDDGFLFLPYHPHGTILDVVNHFRAAEPSQVMDEPLAMFFAVELLRTVEALHSKQILHGDIKPDNCLLRLDPLPAATTPGSPTESGCQQQQLSAQWQPDGSGGWASRGVVLIDFGRGIDMRAFAPGCQFVADWKTTTQDCAEAREGRPWTWQIDYHGLAGVVHCLLFGRYIDTVRADSGIAVAGARRYKIRESLKRYWQTDIWSDCFDLLLNPASHVEGEDGRALPVNCGLRRVRERMEGWLVANSERGVGLRAMVARVEAFAKGRK</sequence>
<dbReference type="GO" id="GO:0005634">
    <property type="term" value="C:nucleus"/>
    <property type="evidence" value="ECO:0007669"/>
    <property type="project" value="TreeGrafter"/>
</dbReference>
<feature type="compositionally biased region" description="Pro residues" evidence="5">
    <location>
        <begin position="134"/>
        <end position="145"/>
    </location>
</feature>
<dbReference type="Proteomes" id="UP000012174">
    <property type="component" value="Unassembled WGS sequence"/>
</dbReference>
<dbReference type="STRING" id="1287681.M7SLI5"/>
<dbReference type="OrthoDB" id="248495at2759"/>
<dbReference type="CDD" id="cd13981">
    <property type="entry name" value="STKc_Bub1_BubR1"/>
    <property type="match status" value="1"/>
</dbReference>
<dbReference type="GO" id="GO:0007094">
    <property type="term" value="P:mitotic spindle assembly checkpoint signaling"/>
    <property type="evidence" value="ECO:0007669"/>
    <property type="project" value="InterPro"/>
</dbReference>
<keyword evidence="4" id="KW-0137">Centromere</keyword>
<keyword evidence="2" id="KW-0158">Chromosome</keyword>
<evidence type="ECO:0000256" key="3">
    <source>
        <dbReference type="ARBA" id="ARBA00022838"/>
    </source>
</evidence>
<dbReference type="PROSITE" id="PS50011">
    <property type="entry name" value="PROTEIN_KINASE_DOM"/>
    <property type="match status" value="1"/>
</dbReference>
<feature type="compositionally biased region" description="Acidic residues" evidence="5">
    <location>
        <begin position="22"/>
        <end position="41"/>
    </location>
</feature>
<dbReference type="SMART" id="SM00220">
    <property type="entry name" value="S_TKc"/>
    <property type="match status" value="1"/>
</dbReference>
<dbReference type="InterPro" id="IPR000719">
    <property type="entry name" value="Prot_kinase_dom"/>
</dbReference>
<evidence type="ECO:0000256" key="5">
    <source>
        <dbReference type="SAM" id="MobiDB-lite"/>
    </source>
</evidence>